<dbReference type="EMBL" id="HBIB01024621">
    <property type="protein sequence ID" value="CAE0253871.1"/>
    <property type="molecule type" value="Transcribed_RNA"/>
</dbReference>
<organism evidence="1">
    <name type="scientific">Palpitomonas bilix</name>
    <dbReference type="NCBI Taxonomy" id="652834"/>
    <lineage>
        <taxon>Eukaryota</taxon>
        <taxon>Eukaryota incertae sedis</taxon>
    </lineage>
</organism>
<dbReference type="AlphaFoldDB" id="A0A7S3DDJ3"/>
<accession>A0A7S3DDJ3</accession>
<gene>
    <name evidence="1" type="ORF">PBIL07802_LOCUS16108</name>
</gene>
<name>A0A7S3DDJ3_9EUKA</name>
<proteinExistence type="predicted"/>
<protein>
    <submittedName>
        <fullName evidence="1">Uncharacterized protein</fullName>
    </submittedName>
</protein>
<sequence length="107" mass="12130">MATKGSAVKDEAKLMQTVKKTAPFGEEATRIIKEMKKMFTTATKEEQKNTVRDNFLTKTRSTDCIQDDTENQRNGLSNEVEAFSDISLSLAVRYEQNRSSLLFSRCP</sequence>
<evidence type="ECO:0000313" key="1">
    <source>
        <dbReference type="EMBL" id="CAE0253871.1"/>
    </source>
</evidence>
<reference evidence="1" key="1">
    <citation type="submission" date="2021-01" db="EMBL/GenBank/DDBJ databases">
        <authorList>
            <person name="Corre E."/>
            <person name="Pelletier E."/>
            <person name="Niang G."/>
            <person name="Scheremetjew M."/>
            <person name="Finn R."/>
            <person name="Kale V."/>
            <person name="Holt S."/>
            <person name="Cochrane G."/>
            <person name="Meng A."/>
            <person name="Brown T."/>
            <person name="Cohen L."/>
        </authorList>
    </citation>
    <scope>NUCLEOTIDE SEQUENCE</scope>
    <source>
        <strain evidence="1">NIES-2562</strain>
    </source>
</reference>